<geneLocation type="plasmid" evidence="1 2">
    <name>unnamed2</name>
</geneLocation>
<dbReference type="Gene3D" id="3.40.50.1820">
    <property type="entry name" value="alpha/beta hydrolase"/>
    <property type="match status" value="1"/>
</dbReference>
<protein>
    <submittedName>
        <fullName evidence="1">Alpha/beta hydrolase</fullName>
    </submittedName>
</protein>
<keyword evidence="2" id="KW-1185">Reference proteome</keyword>
<dbReference type="GO" id="GO:0016787">
    <property type="term" value="F:hydrolase activity"/>
    <property type="evidence" value="ECO:0007669"/>
    <property type="project" value="UniProtKB-KW"/>
</dbReference>
<dbReference type="InterPro" id="IPR029058">
    <property type="entry name" value="AB_hydrolase_fold"/>
</dbReference>
<evidence type="ECO:0000313" key="1">
    <source>
        <dbReference type="EMBL" id="UOG77414.1"/>
    </source>
</evidence>
<proteinExistence type="predicted"/>
<dbReference type="Pfam" id="PF05990">
    <property type="entry name" value="DUF900"/>
    <property type="match status" value="1"/>
</dbReference>
<dbReference type="RefSeq" id="WP_243803188.1">
    <property type="nucleotide sequence ID" value="NZ_CP094671.1"/>
</dbReference>
<reference evidence="1 2" key="1">
    <citation type="submission" date="2022-03" db="EMBL/GenBank/DDBJ databases">
        <title>Hymenobactersp. isolated from the air.</title>
        <authorList>
            <person name="Won M."/>
            <person name="Kwon S.-W."/>
        </authorList>
    </citation>
    <scope>NUCLEOTIDE SEQUENCE [LARGE SCALE GENOMIC DNA]</scope>
    <source>
        <strain evidence="1 2">KACC 21982</strain>
        <plasmid evidence="1 2">unnamed2</plasmid>
    </source>
</reference>
<dbReference type="Proteomes" id="UP000831113">
    <property type="component" value="Plasmid unnamed2"/>
</dbReference>
<name>A0ABY4D895_9BACT</name>
<dbReference type="PANTHER" id="PTHR36513:SF1">
    <property type="entry name" value="TRANSMEMBRANE PROTEIN"/>
    <property type="match status" value="1"/>
</dbReference>
<keyword evidence="1" id="KW-0614">Plasmid</keyword>
<dbReference type="EMBL" id="CP094671">
    <property type="protein sequence ID" value="UOG77414.1"/>
    <property type="molecule type" value="Genomic_DNA"/>
</dbReference>
<keyword evidence="1" id="KW-0378">Hydrolase</keyword>
<dbReference type="InterPro" id="IPR010297">
    <property type="entry name" value="DUF900_hydrolase"/>
</dbReference>
<gene>
    <name evidence="1" type="ORF">MTX78_24020</name>
</gene>
<dbReference type="PANTHER" id="PTHR36513">
    <property type="entry name" value="ABC TRANSMEMBRANE TYPE-1 DOMAIN-CONTAINING PROTEIN"/>
    <property type="match status" value="1"/>
</dbReference>
<evidence type="ECO:0000313" key="2">
    <source>
        <dbReference type="Proteomes" id="UP000831113"/>
    </source>
</evidence>
<organism evidence="1 2">
    <name type="scientific">Hymenobacter tibetensis</name>
    <dbReference type="NCBI Taxonomy" id="497967"/>
    <lineage>
        <taxon>Bacteria</taxon>
        <taxon>Pseudomonadati</taxon>
        <taxon>Bacteroidota</taxon>
        <taxon>Cytophagia</taxon>
        <taxon>Cytophagales</taxon>
        <taxon>Hymenobacteraceae</taxon>
        <taxon>Hymenobacter</taxon>
    </lineage>
</organism>
<dbReference type="SUPFAM" id="SSF53474">
    <property type="entry name" value="alpha/beta-Hydrolases"/>
    <property type="match status" value="1"/>
</dbReference>
<sequence length="421" mass="47199">MLLLTSCIDSKLMVIDKHSKGRFITVHYATDRTIEPGSSSHYGGDFNGTGKPYYGTAKVLITDGPAKALGTRRQAIRGVYTEGNSEILGINRQDSLEFFRDLRAASSNNEGTALLFVHGFNNSFNDAVKRAAQLTYNIDYMGTTLLYSWPSNTWDKEYLTYAYLEQKVKIPPYVADATAARRSAKYLENYLAQVLDTARVKKLFIVAHSMGTLVLTSALKNLIKDSIIEGKTGRFSKIKEIILAAPDIDLAEFRDDLSQELIKAELNVTIYVSGKDRAIKTSELEVTNNAVRLGGTANGVFIKPPIETVDATSACNDYLIKTQAVRLLGIKIFPPIRISGINHDYFVTKTLVLKDIFILSHFPEHISPDNRGLKTKRVRYSLKPKPDKIQQKWVEQFNKNRGPLPPRAIVTGQLIGYYWMF</sequence>
<accession>A0ABY4D895</accession>